<dbReference type="SMART" id="SM01088">
    <property type="entry name" value="Col_cuticle_N"/>
    <property type="match status" value="1"/>
</dbReference>
<comment type="caution">
    <text evidence="4">The sequence shown here is derived from an EMBL/GenBank/DDBJ whole genome shotgun (WGS) entry which is preliminary data.</text>
</comment>
<keyword evidence="2" id="KW-0812">Transmembrane</keyword>
<sequence>MFRMYLKTINDEETDQHREMRRIAFLAIVMSTFAVIVSIITLPMLYGYAQSFQSHLMRETDYCKVRILES</sequence>
<protein>
    <recommendedName>
        <fullName evidence="3">Nematode cuticle collagen N-terminal domain-containing protein</fullName>
    </recommendedName>
</protein>
<keyword evidence="5" id="KW-1185">Reference proteome</keyword>
<reference evidence="4 5" key="1">
    <citation type="submission" date="2024-08" db="EMBL/GenBank/DDBJ databases">
        <title>Gnathostoma spinigerum genome.</title>
        <authorList>
            <person name="Gonzalez-Bertolin B."/>
            <person name="Monzon S."/>
            <person name="Zaballos A."/>
            <person name="Jimenez P."/>
            <person name="Dekumyoy P."/>
            <person name="Varona S."/>
            <person name="Cuesta I."/>
            <person name="Sumanam S."/>
            <person name="Adisakwattana P."/>
            <person name="Gasser R.B."/>
            <person name="Hernandez-Gonzalez A."/>
            <person name="Young N.D."/>
            <person name="Perteguer M.J."/>
        </authorList>
    </citation>
    <scope>NUCLEOTIDE SEQUENCE [LARGE SCALE GENOMIC DNA]</scope>
    <source>
        <strain evidence="4">AL3</strain>
        <tissue evidence="4">Liver</tissue>
    </source>
</reference>
<evidence type="ECO:0000256" key="1">
    <source>
        <dbReference type="ARBA" id="ARBA00022737"/>
    </source>
</evidence>
<accession>A0ABD6EYA7</accession>
<dbReference type="AlphaFoldDB" id="A0ABD6EYA7"/>
<evidence type="ECO:0000313" key="4">
    <source>
        <dbReference type="EMBL" id="MFH4984738.1"/>
    </source>
</evidence>
<dbReference type="Proteomes" id="UP001608902">
    <property type="component" value="Unassembled WGS sequence"/>
</dbReference>
<organism evidence="4 5">
    <name type="scientific">Gnathostoma spinigerum</name>
    <dbReference type="NCBI Taxonomy" id="75299"/>
    <lineage>
        <taxon>Eukaryota</taxon>
        <taxon>Metazoa</taxon>
        <taxon>Ecdysozoa</taxon>
        <taxon>Nematoda</taxon>
        <taxon>Chromadorea</taxon>
        <taxon>Rhabditida</taxon>
        <taxon>Spirurina</taxon>
        <taxon>Gnathostomatomorpha</taxon>
        <taxon>Gnathostomatoidea</taxon>
        <taxon>Gnathostomatidae</taxon>
        <taxon>Gnathostoma</taxon>
    </lineage>
</organism>
<evidence type="ECO:0000259" key="3">
    <source>
        <dbReference type="SMART" id="SM01088"/>
    </source>
</evidence>
<dbReference type="InterPro" id="IPR002486">
    <property type="entry name" value="Col_cuticle_N"/>
</dbReference>
<gene>
    <name evidence="4" type="ORF">AB6A40_011447</name>
</gene>
<dbReference type="Pfam" id="PF01484">
    <property type="entry name" value="Col_cuticle_N"/>
    <property type="match status" value="1"/>
</dbReference>
<evidence type="ECO:0000313" key="5">
    <source>
        <dbReference type="Proteomes" id="UP001608902"/>
    </source>
</evidence>
<name>A0ABD6EYA7_9BILA</name>
<dbReference type="EMBL" id="JBGFUD010020675">
    <property type="protein sequence ID" value="MFH4984738.1"/>
    <property type="molecule type" value="Genomic_DNA"/>
</dbReference>
<keyword evidence="2" id="KW-0472">Membrane</keyword>
<keyword evidence="1" id="KW-0677">Repeat</keyword>
<evidence type="ECO:0000256" key="2">
    <source>
        <dbReference type="SAM" id="Phobius"/>
    </source>
</evidence>
<feature type="transmembrane region" description="Helical" evidence="2">
    <location>
        <begin position="23"/>
        <end position="49"/>
    </location>
</feature>
<keyword evidence="2" id="KW-1133">Transmembrane helix</keyword>
<proteinExistence type="predicted"/>
<feature type="domain" description="Nematode cuticle collagen N-terminal" evidence="3">
    <location>
        <begin position="22"/>
        <end position="67"/>
    </location>
</feature>